<gene>
    <name evidence="4" type="ORF">C1SCF055_LOCUS2910</name>
</gene>
<accession>A0A9P1BKV4</accession>
<evidence type="ECO:0000259" key="3">
    <source>
        <dbReference type="Pfam" id="PF04851"/>
    </source>
</evidence>
<evidence type="ECO:0000256" key="1">
    <source>
        <dbReference type="SAM" id="MobiDB-lite"/>
    </source>
</evidence>
<feature type="region of interest" description="Disordered" evidence="1">
    <location>
        <begin position="694"/>
        <end position="730"/>
    </location>
</feature>
<evidence type="ECO:0000313" key="7">
    <source>
        <dbReference type="Proteomes" id="UP001152797"/>
    </source>
</evidence>
<keyword evidence="6" id="KW-0347">Helicase</keyword>
<dbReference type="InterPro" id="IPR027417">
    <property type="entry name" value="P-loop_NTPase"/>
</dbReference>
<dbReference type="GO" id="GO:0005524">
    <property type="term" value="F:ATP binding"/>
    <property type="evidence" value="ECO:0007669"/>
    <property type="project" value="InterPro"/>
</dbReference>
<feature type="compositionally biased region" description="Basic residues" evidence="1">
    <location>
        <begin position="795"/>
        <end position="805"/>
    </location>
</feature>
<feature type="compositionally biased region" description="Basic residues" evidence="1">
    <location>
        <begin position="867"/>
        <end position="876"/>
    </location>
</feature>
<keyword evidence="6" id="KW-0547">Nucleotide-binding</keyword>
<dbReference type="SUPFAM" id="SSF52540">
    <property type="entry name" value="P-loop containing nucleoside triphosphate hydrolases"/>
    <property type="match status" value="1"/>
</dbReference>
<comment type="caution">
    <text evidence="4">The sequence shown here is derived from an EMBL/GenBank/DDBJ whole genome shotgun (WGS) entry which is preliminary data.</text>
</comment>
<keyword evidence="6" id="KW-0378">Hydrolase</keyword>
<dbReference type="AlphaFoldDB" id="A0A9P1BKV4"/>
<dbReference type="EMBL" id="CAMXCT030000139">
    <property type="protein sequence ID" value="CAL4761827.1"/>
    <property type="molecule type" value="Genomic_DNA"/>
</dbReference>
<dbReference type="InterPro" id="IPR006935">
    <property type="entry name" value="Helicase/UvrB_N"/>
</dbReference>
<keyword evidence="2" id="KW-1133">Transmembrane helix</keyword>
<organism evidence="4">
    <name type="scientific">Cladocopium goreaui</name>
    <dbReference type="NCBI Taxonomy" id="2562237"/>
    <lineage>
        <taxon>Eukaryota</taxon>
        <taxon>Sar</taxon>
        <taxon>Alveolata</taxon>
        <taxon>Dinophyceae</taxon>
        <taxon>Suessiales</taxon>
        <taxon>Symbiodiniaceae</taxon>
        <taxon>Cladocopium</taxon>
    </lineage>
</organism>
<feature type="region of interest" description="Disordered" evidence="1">
    <location>
        <begin position="789"/>
        <end position="938"/>
    </location>
</feature>
<evidence type="ECO:0000313" key="4">
    <source>
        <dbReference type="EMBL" id="CAI3974515.1"/>
    </source>
</evidence>
<dbReference type="Proteomes" id="UP001152797">
    <property type="component" value="Unassembled WGS sequence"/>
</dbReference>
<feature type="compositionally biased region" description="Pro residues" evidence="1">
    <location>
        <begin position="823"/>
        <end position="833"/>
    </location>
</feature>
<dbReference type="Gene3D" id="3.40.50.300">
    <property type="entry name" value="P-loop containing nucleotide triphosphate hydrolases"/>
    <property type="match status" value="1"/>
</dbReference>
<feature type="compositionally biased region" description="Basic and acidic residues" evidence="1">
    <location>
        <begin position="699"/>
        <end position="728"/>
    </location>
</feature>
<sequence length="938" mass="105083">MEEAEQAWERNGRIAAWGCRWFQVWKEKVEEAVRQEQTLKVVFFPGQVGQGKVAWKDLATVPDLWDGIGCGGSQKCEVAYLDMMQEKCGQDWHYEGVDVVNFLKNEFAKGKVVNAFDGKQWCRGELLARPTLGSRSKPSPEDPNKKEQVLQCRVQSHGKVFTTERVRHRDDIQKLLHSVGKDQFLEIMKQILPDDVKIVRHEDSILPNGTDCLQTEIQVETVEAMQELRNAILNHNFEISLNQELLARQHGTLQLCVNKTHFCQSYEQQLLSISKLTRHQAEKYKEIKEKLSTAVHLSSVAGAGKTFLAVELMIDALKQNSSGQVLFVAPSASLSLHFLRWLGRRAAREKFDFEGLLDRVLVMIPPYKCLMKCCIKDKSIDLIPCLPASDPAKQSLLLQIIDEAQDVFFDNVHHDFLHSISSGCKRQLLLSSQCQCSSVPQELFPDIPTIRLTEVIRSTQRIVAGAAVFHSAARVKENLKSVCPDGPPVKTFIFNRPAGIDSVDRHVLYDVYVQKTVAGIWHAVRSYAGLSLHNRLGLLVPNDEFLQQFKQLLDLALKEHFPMRDFELVTYEESLSILPPDLQAGLAVDDKGGQSEMNEMSEMIILDHMENCKGLENLIVMCIGLDEPIGTQSETAATRARLYRGITRAQVQAIVINEHISGGWLEFLGFLKYEPAKFEESKALEEAKAEAAAQVISARPERNPEKDATLTDTSRSHASESKNQEKKTSAVNATTTLVWDTDDNDLNTDTTAAIQKLMFDPRAGWLILFASKFCCWCLMVLNCFVHGLTGTTPARRSRTSRSRRSRGCEIRPHRPRGAKRQPPGRPGPPAPRPRQPRPTLRWPVSAAPGSPERPPGGRGVPRGEGRRRGRPWRPRPCHSAALCSNLRPRGVRPAAAGSKGLRGQQGHQRRHALGPCETKRPHGSGEPADGKSMKCKVC</sequence>
<keyword evidence="6" id="KW-0067">ATP-binding</keyword>
<proteinExistence type="predicted"/>
<evidence type="ECO:0000256" key="2">
    <source>
        <dbReference type="SAM" id="Phobius"/>
    </source>
</evidence>
<keyword evidence="7" id="KW-1185">Reference proteome</keyword>
<evidence type="ECO:0000313" key="6">
    <source>
        <dbReference type="EMBL" id="CAL4761827.1"/>
    </source>
</evidence>
<dbReference type="OrthoDB" id="206733at2759"/>
<evidence type="ECO:0000313" key="5">
    <source>
        <dbReference type="EMBL" id="CAL1127890.1"/>
    </source>
</evidence>
<dbReference type="Pfam" id="PF04851">
    <property type="entry name" value="ResIII"/>
    <property type="match status" value="1"/>
</dbReference>
<keyword evidence="2" id="KW-0812">Transmembrane</keyword>
<feature type="transmembrane region" description="Helical" evidence="2">
    <location>
        <begin position="765"/>
        <end position="788"/>
    </location>
</feature>
<dbReference type="GO" id="GO:0016787">
    <property type="term" value="F:hydrolase activity"/>
    <property type="evidence" value="ECO:0007669"/>
    <property type="project" value="InterPro"/>
</dbReference>
<dbReference type="GO" id="GO:0004386">
    <property type="term" value="F:helicase activity"/>
    <property type="evidence" value="ECO:0007669"/>
    <property type="project" value="UniProtKB-KW"/>
</dbReference>
<protein>
    <submittedName>
        <fullName evidence="6">DEAD/DEAH box helicase domain-containing protein</fullName>
    </submittedName>
</protein>
<dbReference type="EMBL" id="CAMXCT010000139">
    <property type="protein sequence ID" value="CAI3974515.1"/>
    <property type="molecule type" value="Genomic_DNA"/>
</dbReference>
<keyword evidence="2" id="KW-0472">Membrane</keyword>
<name>A0A9P1BKV4_9DINO</name>
<dbReference type="GO" id="GO:0003677">
    <property type="term" value="F:DNA binding"/>
    <property type="evidence" value="ECO:0007669"/>
    <property type="project" value="InterPro"/>
</dbReference>
<feature type="domain" description="Helicase/UvrB N-terminal" evidence="3">
    <location>
        <begin position="275"/>
        <end position="335"/>
    </location>
</feature>
<reference evidence="5" key="2">
    <citation type="submission" date="2024-04" db="EMBL/GenBank/DDBJ databases">
        <authorList>
            <person name="Chen Y."/>
            <person name="Shah S."/>
            <person name="Dougan E. K."/>
            <person name="Thang M."/>
            <person name="Chan C."/>
        </authorList>
    </citation>
    <scope>NUCLEOTIDE SEQUENCE [LARGE SCALE GENOMIC DNA]</scope>
</reference>
<dbReference type="EMBL" id="CAMXCT020000139">
    <property type="protein sequence ID" value="CAL1127890.1"/>
    <property type="molecule type" value="Genomic_DNA"/>
</dbReference>
<reference evidence="4" key="1">
    <citation type="submission" date="2022-10" db="EMBL/GenBank/DDBJ databases">
        <authorList>
            <person name="Chen Y."/>
            <person name="Dougan E. K."/>
            <person name="Chan C."/>
            <person name="Rhodes N."/>
            <person name="Thang M."/>
        </authorList>
    </citation>
    <scope>NUCLEOTIDE SEQUENCE</scope>
</reference>